<proteinExistence type="predicted"/>
<gene>
    <name evidence="3" type="ORF">PRVXT_002615</name>
</gene>
<feature type="transmembrane region" description="Helical" evidence="1">
    <location>
        <begin position="31"/>
        <end position="49"/>
    </location>
</feature>
<name>A0AAU7VKI8_9FIRM</name>
<feature type="transmembrane region" description="Helical" evidence="1">
    <location>
        <begin position="179"/>
        <end position="197"/>
    </location>
</feature>
<dbReference type="SUPFAM" id="SSF54001">
    <property type="entry name" value="Cysteine proteinases"/>
    <property type="match status" value="1"/>
</dbReference>
<feature type="transmembrane region" description="Helical" evidence="1">
    <location>
        <begin position="562"/>
        <end position="581"/>
    </location>
</feature>
<feature type="transmembrane region" description="Helical" evidence="1">
    <location>
        <begin position="56"/>
        <end position="78"/>
    </location>
</feature>
<dbReference type="EMBL" id="CP158367">
    <property type="protein sequence ID" value="XBX74568.1"/>
    <property type="molecule type" value="Genomic_DNA"/>
</dbReference>
<feature type="transmembrane region" description="Helical" evidence="1">
    <location>
        <begin position="98"/>
        <end position="117"/>
    </location>
</feature>
<dbReference type="RefSeq" id="WP_350343320.1">
    <property type="nucleotide sequence ID" value="NZ_CP158367.1"/>
</dbReference>
<dbReference type="InterPro" id="IPR002931">
    <property type="entry name" value="Transglutaminase-like"/>
</dbReference>
<dbReference type="InterPro" id="IPR052901">
    <property type="entry name" value="Bact_TGase-like"/>
</dbReference>
<dbReference type="AlphaFoldDB" id="A0AAU7VKI8"/>
<sequence length="685" mass="77886">MKISVNKVVTILWLAYFTLIFTSPFPVSNPGLSAIILLVILFFTADKYIKNRTLALLTQLLTSAIFIVVNMPPINLVINTLKNDFTTLVLGNLDRVSTFFSAIYCVILAFIFTYVFLKKTRRVAVVIGTFLGAILITWAIIYVGFVSKVHVGIFMVMGFYILSNLNSEKDLSGKSKYQKNNYVTLAIILMVTLGLSMDYQVAGFGDIKATIESLPEFGSGGSRTSGYGTDDEELGHPMELDETPVLKITADQNHYLKGHFRYIYNGRGWYGGQIFHPTSYSIDNLPIKQKEAIDYTTVKGEVEVLRGQYDVIFTPGNTKKVKVDGITHLYHSSYRELEIKDPVEYLGTGDSYKYYSKVPNWSEDFLSNQPRPDKRKRLALELPENYQDGPVSDLVDDILEGVEGPYNKAKTIENYLRLHYNYSLEVEPPNQGKDFVEDFLFNQQQGYCVHFSSAFVIMARLADIESRWVSGFAQGTPDGDSYIIKQKHAHSWPEIYIDNAGWVAFEPTPGFRNNVIVSSETEREHVQHEQGLAELYAGDWDEEGQRGEISLEESDRYNGISIFYPLIFLLLGAALSAIISIKKLFKENKLTNELFVIKNYHTFLKRLDLFKVSRAPSETPLEYYNRIKVYAWVPKEVALYLTNKFIEVHYGKAKANDKVRTKLLAGRKSISFFSLLKSKLVGRLK</sequence>
<reference evidence="3" key="2">
    <citation type="submission" date="2024-06" db="EMBL/GenBank/DDBJ databases">
        <authorList>
            <person name="Petrova K.O."/>
            <person name="Toshchakov S.V."/>
            <person name="Boltjanskaja Y.V."/>
            <person name="Kevbrin V."/>
        </authorList>
    </citation>
    <scope>NUCLEOTIDE SEQUENCE</scope>
    <source>
        <strain evidence="3">Z-910T</strain>
    </source>
</reference>
<dbReference type="PANTHER" id="PTHR42736:SF1">
    <property type="entry name" value="PROTEIN-GLUTAMINE GAMMA-GLUTAMYLTRANSFERASE"/>
    <property type="match status" value="1"/>
</dbReference>
<dbReference type="Gene3D" id="3.10.620.30">
    <property type="match status" value="1"/>
</dbReference>
<evidence type="ECO:0000256" key="1">
    <source>
        <dbReference type="SAM" id="Phobius"/>
    </source>
</evidence>
<dbReference type="PANTHER" id="PTHR42736">
    <property type="entry name" value="PROTEIN-GLUTAMINE GAMMA-GLUTAMYLTRANSFERASE"/>
    <property type="match status" value="1"/>
</dbReference>
<dbReference type="InterPro" id="IPR038765">
    <property type="entry name" value="Papain-like_cys_pep_sf"/>
</dbReference>
<keyword evidence="1" id="KW-0812">Transmembrane</keyword>
<organism evidence="3">
    <name type="scientific">Proteinivorax tanatarense</name>
    <dbReference type="NCBI Taxonomy" id="1260629"/>
    <lineage>
        <taxon>Bacteria</taxon>
        <taxon>Bacillati</taxon>
        <taxon>Bacillota</taxon>
        <taxon>Clostridia</taxon>
        <taxon>Eubacteriales</taxon>
        <taxon>Proteinivoracaceae</taxon>
        <taxon>Proteinivorax</taxon>
    </lineage>
</organism>
<keyword evidence="1" id="KW-1133">Transmembrane helix</keyword>
<evidence type="ECO:0000259" key="2">
    <source>
        <dbReference type="SMART" id="SM00460"/>
    </source>
</evidence>
<reference evidence="3" key="1">
    <citation type="journal article" date="2013" name="Extremophiles">
        <title>Proteinivorax tanatarense gen. nov., sp. nov., an anaerobic, haloalkaliphilic, proteolytic bacterium isolated from a decaying algal bloom, and proposal of Proteinivoraceae fam. nov.</title>
        <authorList>
            <person name="Kevbrin V."/>
            <person name="Boltyanskaya Y."/>
            <person name="Zhilina T."/>
            <person name="Kolganova T."/>
            <person name="Lavrentjeva E."/>
            <person name="Kuznetsov B."/>
        </authorList>
    </citation>
    <scope>NUCLEOTIDE SEQUENCE</scope>
    <source>
        <strain evidence="3">Z-910T</strain>
    </source>
</reference>
<feature type="domain" description="Transglutaminase-like" evidence="2">
    <location>
        <begin position="440"/>
        <end position="509"/>
    </location>
</feature>
<feature type="transmembrane region" description="Helical" evidence="1">
    <location>
        <begin position="149"/>
        <end position="167"/>
    </location>
</feature>
<keyword evidence="1" id="KW-0472">Membrane</keyword>
<evidence type="ECO:0000313" key="3">
    <source>
        <dbReference type="EMBL" id="XBX74568.1"/>
    </source>
</evidence>
<accession>A0AAU7VKI8</accession>
<feature type="transmembrane region" description="Helical" evidence="1">
    <location>
        <begin position="124"/>
        <end position="143"/>
    </location>
</feature>
<protein>
    <submittedName>
        <fullName evidence="3">Transglutaminase domain-containing protein</fullName>
    </submittedName>
</protein>
<dbReference type="Pfam" id="PF01841">
    <property type="entry name" value="Transglut_core"/>
    <property type="match status" value="1"/>
</dbReference>
<dbReference type="SMART" id="SM00460">
    <property type="entry name" value="TGc"/>
    <property type="match status" value="1"/>
</dbReference>